<dbReference type="WBParaSite" id="mrna-Wban_07451">
    <property type="protein sequence ID" value="mrna-Wban_07451"/>
    <property type="gene ID" value="Wban_07451"/>
</dbReference>
<feature type="transmembrane region" description="Helical" evidence="2">
    <location>
        <begin position="408"/>
        <end position="429"/>
    </location>
</feature>
<sequence>MHKLLIALGILIALATLPCTSQSDNKFNNKFGKFGIDAKKCDGKRYDSDDSARGNYIKRKFVKTDGRRKNCFAEEVCYDQREPEAWCRLNENQSWTDKGCFCDAKLHSCVIERKNSGRLEYSYCTPQKGWKCYNSTSSDGGSGGDRNVHSGKSGAGRKYDRARGDYVKREFVETDGKKKECFSVEACYDQREPSAWCILNKNQSWTDKGCFCDAKLRSCVIERKNSGRLEYSYCTPQKGWKCYNSTSSDGGNGGDRNVHSGKSGAGRKYDRARGDYVKREFVETDGKKKECFSVEACYDQREPRAWCILNKNQSWTRRGCFCDSKLHSCVIERKNSGRLEYSYCLPKEEWKCSYNDGRAQSPDGEIPFSEIKVAFATLSCIHALLKERTVADWNIRIVRLKKVGSVTIVQAVMVAVVVTGTYIAVKVVLEENMIVQEVIM</sequence>
<evidence type="ECO:0000256" key="3">
    <source>
        <dbReference type="SAM" id="SignalP"/>
    </source>
</evidence>
<name>A0AAF5PYE3_WUCBA</name>
<keyword evidence="2" id="KW-1133">Transmembrane helix</keyword>
<keyword evidence="3" id="KW-0732">Signal</keyword>
<protein>
    <submittedName>
        <fullName evidence="5">Uncharacterized protein</fullName>
    </submittedName>
</protein>
<reference evidence="4" key="2">
    <citation type="journal article" date="2016" name="Mol. Ecol.">
        <title>Population genomics of the filarial nematode parasite Wuchereria bancrofti from mosquitoes.</title>
        <authorList>
            <person name="Small S.T."/>
            <person name="Reimer L.J."/>
            <person name="Tisch D.J."/>
            <person name="King C.L."/>
            <person name="Christensen B.M."/>
            <person name="Siba P.M."/>
            <person name="Kazura J.W."/>
            <person name="Serre D."/>
            <person name="Zimmerman P.A."/>
        </authorList>
    </citation>
    <scope>NUCLEOTIDE SEQUENCE</scope>
    <source>
        <strain evidence="4">pt0022</strain>
    </source>
</reference>
<dbReference type="InterPro" id="IPR008451">
    <property type="entry name" value="Chromadorea_ALT"/>
</dbReference>
<evidence type="ECO:0000313" key="5">
    <source>
        <dbReference type="WBParaSite" id="mrna-Wban_07451"/>
    </source>
</evidence>
<organism evidence="4 5">
    <name type="scientific">Wuchereria bancrofti</name>
    <dbReference type="NCBI Taxonomy" id="6293"/>
    <lineage>
        <taxon>Eukaryota</taxon>
        <taxon>Metazoa</taxon>
        <taxon>Ecdysozoa</taxon>
        <taxon>Nematoda</taxon>
        <taxon>Chromadorea</taxon>
        <taxon>Rhabditida</taxon>
        <taxon>Spirurina</taxon>
        <taxon>Spiruromorpha</taxon>
        <taxon>Filarioidea</taxon>
        <taxon>Onchocercidae</taxon>
        <taxon>Wuchereria</taxon>
    </lineage>
</organism>
<evidence type="ECO:0000256" key="2">
    <source>
        <dbReference type="SAM" id="Phobius"/>
    </source>
</evidence>
<feature type="region of interest" description="Disordered" evidence="1">
    <location>
        <begin position="136"/>
        <end position="157"/>
    </location>
</feature>
<dbReference type="Pfam" id="PF05535">
    <property type="entry name" value="Chromadorea_ALT"/>
    <property type="match status" value="3"/>
</dbReference>
<feature type="chain" id="PRO_5042069932" evidence="3">
    <location>
        <begin position="22"/>
        <end position="440"/>
    </location>
</feature>
<evidence type="ECO:0000256" key="1">
    <source>
        <dbReference type="SAM" id="MobiDB-lite"/>
    </source>
</evidence>
<keyword evidence="2" id="KW-0812">Transmembrane</keyword>
<feature type="signal peptide" evidence="3">
    <location>
        <begin position="1"/>
        <end position="21"/>
    </location>
</feature>
<evidence type="ECO:0000313" key="4">
    <source>
        <dbReference type="Proteomes" id="UP000093561"/>
    </source>
</evidence>
<proteinExistence type="predicted"/>
<dbReference type="AlphaFoldDB" id="A0AAF5PYE3"/>
<dbReference type="Proteomes" id="UP000093561">
    <property type="component" value="Unassembled WGS sequence"/>
</dbReference>
<accession>A0AAF5PYE3</accession>
<reference evidence="4" key="1">
    <citation type="submission" date="2015-03" db="EMBL/GenBank/DDBJ databases">
        <title>Wuchereria bancrofti Genome Sequencing Papua New Guinea Strain.</title>
        <authorList>
            <person name="Small S.T."/>
            <person name="Serre D."/>
            <person name="Zimmerman P.A."/>
        </authorList>
    </citation>
    <scope>NUCLEOTIDE SEQUENCE [LARGE SCALE GENOMIC DNA]</scope>
    <source>
        <strain evidence="4">pt0022</strain>
    </source>
</reference>
<reference evidence="5" key="3">
    <citation type="submission" date="2024-02" db="UniProtKB">
        <authorList>
            <consortium name="WormBaseParasite"/>
        </authorList>
    </citation>
    <scope>IDENTIFICATION</scope>
    <source>
        <strain evidence="5">pt0022</strain>
    </source>
</reference>
<keyword evidence="2" id="KW-0472">Membrane</keyword>